<reference evidence="1 2" key="1">
    <citation type="journal article" date="2017" name="Front. Microbiol.">
        <title>Comparative Genomic Analysis of the Class Epsilonproteobacteria and Proposed Reclassification to Epsilonbacteraeota (phyl. nov.).</title>
        <authorList>
            <person name="Waite D.W."/>
            <person name="Vanwonterghem I."/>
            <person name="Rinke C."/>
            <person name="Parks D.H."/>
            <person name="Zhang Y."/>
            <person name="Takai K."/>
            <person name="Sievert S.M."/>
            <person name="Simon J."/>
            <person name="Campbell B.J."/>
            <person name="Hanson T.E."/>
            <person name="Woyke T."/>
            <person name="Klotz M.G."/>
            <person name="Hugenholtz P."/>
        </authorList>
    </citation>
    <scope>NUCLEOTIDE SEQUENCE [LARGE SCALE GENOMIC DNA]</scope>
    <source>
        <strain evidence="1">UBA12443</strain>
    </source>
</reference>
<dbReference type="Proteomes" id="UP000228859">
    <property type="component" value="Unassembled WGS sequence"/>
</dbReference>
<dbReference type="EMBL" id="DLUI01000080">
    <property type="protein sequence ID" value="DAB38472.1"/>
    <property type="molecule type" value="Genomic_DNA"/>
</dbReference>
<evidence type="ECO:0008006" key="3">
    <source>
        <dbReference type="Google" id="ProtNLM"/>
    </source>
</evidence>
<evidence type="ECO:0000313" key="2">
    <source>
        <dbReference type="Proteomes" id="UP000228859"/>
    </source>
</evidence>
<dbReference type="RefSeq" id="WP_303662970.1">
    <property type="nucleotide sequence ID" value="NZ_DLUI01000080.1"/>
</dbReference>
<dbReference type="InterPro" id="IPR036249">
    <property type="entry name" value="Thioredoxin-like_sf"/>
</dbReference>
<dbReference type="AlphaFoldDB" id="A0A2D3WAX5"/>
<gene>
    <name evidence="1" type="ORF">CFH83_05695</name>
</gene>
<dbReference type="SUPFAM" id="SSF52833">
    <property type="entry name" value="Thioredoxin-like"/>
    <property type="match status" value="1"/>
</dbReference>
<proteinExistence type="predicted"/>
<organism evidence="1 2">
    <name type="scientific">Sulfuricurvum kujiense</name>
    <dbReference type="NCBI Taxonomy" id="148813"/>
    <lineage>
        <taxon>Bacteria</taxon>
        <taxon>Pseudomonadati</taxon>
        <taxon>Campylobacterota</taxon>
        <taxon>Epsilonproteobacteria</taxon>
        <taxon>Campylobacterales</taxon>
        <taxon>Sulfurimonadaceae</taxon>
        <taxon>Sulfuricurvum</taxon>
    </lineage>
</organism>
<name>A0A2D3WAX5_9BACT</name>
<accession>A0A2D3WAX5</accession>
<sequence>MIYTIKPISSFLLVLLSLWCFIAIKAEGKDLSTKKMVALLEPIEQHAIQYGEGDIKVYVFIDPKCPHSRDFISMIFENQKMRTIYRYHIYFYELKRFNSHFLIGAIYSAPSPLQRMLEVMVGKKEITSAQNSDVKIEEKIDDIKRVAEQIGVSKRPYLIVAKEWD</sequence>
<protein>
    <recommendedName>
        <fullName evidence="3">Thioredoxin-like fold domain-containing protein</fullName>
    </recommendedName>
</protein>
<comment type="caution">
    <text evidence="1">The sequence shown here is derived from an EMBL/GenBank/DDBJ whole genome shotgun (WGS) entry which is preliminary data.</text>
</comment>
<dbReference type="Gene3D" id="3.40.30.10">
    <property type="entry name" value="Glutaredoxin"/>
    <property type="match status" value="1"/>
</dbReference>
<evidence type="ECO:0000313" key="1">
    <source>
        <dbReference type="EMBL" id="DAB38472.1"/>
    </source>
</evidence>